<feature type="domain" description="MmgE/PrpD N-terminal" evidence="2">
    <location>
        <begin position="5"/>
        <end position="244"/>
    </location>
</feature>
<keyword evidence="5" id="KW-1185">Reference proteome</keyword>
<name>A0A261UPA9_9BORD</name>
<gene>
    <name evidence="4" type="ORF">CAL28_29390</name>
</gene>
<dbReference type="EMBL" id="NEVS01000004">
    <property type="protein sequence ID" value="OZI63202.1"/>
    <property type="molecule type" value="Genomic_DNA"/>
</dbReference>
<dbReference type="PANTHER" id="PTHR16943:SF8">
    <property type="entry name" value="2-METHYLCITRATE DEHYDRATASE"/>
    <property type="match status" value="1"/>
</dbReference>
<organism evidence="4 5">
    <name type="scientific">Bordetella genomosp. 11</name>
    <dbReference type="NCBI Taxonomy" id="1416808"/>
    <lineage>
        <taxon>Bacteria</taxon>
        <taxon>Pseudomonadati</taxon>
        <taxon>Pseudomonadota</taxon>
        <taxon>Betaproteobacteria</taxon>
        <taxon>Burkholderiales</taxon>
        <taxon>Alcaligenaceae</taxon>
        <taxon>Bordetella</taxon>
    </lineage>
</organism>
<dbReference type="Gene3D" id="3.30.1330.120">
    <property type="entry name" value="2-methylcitrate dehydratase PrpD"/>
    <property type="match status" value="1"/>
</dbReference>
<evidence type="ECO:0000313" key="4">
    <source>
        <dbReference type="EMBL" id="OZI63202.1"/>
    </source>
</evidence>
<dbReference type="PANTHER" id="PTHR16943">
    <property type="entry name" value="2-METHYLCITRATE DEHYDRATASE-RELATED"/>
    <property type="match status" value="1"/>
</dbReference>
<dbReference type="InterPro" id="IPR036148">
    <property type="entry name" value="MmgE/PrpD_sf"/>
</dbReference>
<comment type="caution">
    <text evidence="4">The sequence shown here is derived from an EMBL/GenBank/DDBJ whole genome shotgun (WGS) entry which is preliminary data.</text>
</comment>
<comment type="similarity">
    <text evidence="1">Belongs to the PrpD family.</text>
</comment>
<dbReference type="InterPro" id="IPR045337">
    <property type="entry name" value="MmgE_PrpD_C"/>
</dbReference>
<dbReference type="Pfam" id="PF03972">
    <property type="entry name" value="MmgE_PrpD_N"/>
    <property type="match status" value="1"/>
</dbReference>
<sequence>MLLESLSAYGARDTLASLPDEVLHYAKRAVLDWLSALYPGTRISPCRELVAAHAEELGVGRSSLPGNGTTAFPATAAWINGSASHAPEFDDIFRDGAYHPGCPVIAAALAMAEHQRASGRELLNAVVVGYEISTRIAAAMQPSHYRYFHTTGTVGSLGAAAAAAALAAPGKSAVMGHAIATSATMAAALQQAFRSDAMSKALHAGHAAEVGVRAGQGAAHGVTGVADILEGEVGFGAALATDVRWDSVLDGLGERYNITRMTQKNHGCCGHTFAAIDAALALREKGVRPERVQAIEVKTYRAALDVAGYPDPSSAFEARFSLAYVLAHAMRQGSVRLAAFEPHALADADTRALMRKVTIIEDPQLTAGFPSMRAARVAIVTDDGARHEHFAPYRKGDPEEPLSDADLNDKFDELAGPVLGASRARELREAVWRLDTRDVSDLALASDRPAG</sequence>
<protein>
    <submittedName>
        <fullName evidence="4">2-methylcitrate dehydratase</fullName>
    </submittedName>
</protein>
<dbReference type="InterPro" id="IPR045336">
    <property type="entry name" value="MmgE_PrpD_N"/>
</dbReference>
<dbReference type="GO" id="GO:0016829">
    <property type="term" value="F:lyase activity"/>
    <property type="evidence" value="ECO:0007669"/>
    <property type="project" value="InterPro"/>
</dbReference>
<evidence type="ECO:0000313" key="5">
    <source>
        <dbReference type="Proteomes" id="UP000215767"/>
    </source>
</evidence>
<dbReference type="Pfam" id="PF19305">
    <property type="entry name" value="MmgE_PrpD_C"/>
    <property type="match status" value="1"/>
</dbReference>
<evidence type="ECO:0000256" key="1">
    <source>
        <dbReference type="ARBA" id="ARBA00006174"/>
    </source>
</evidence>
<dbReference type="InterPro" id="IPR042188">
    <property type="entry name" value="MmgE/PrpD_sf_2"/>
</dbReference>
<evidence type="ECO:0000259" key="3">
    <source>
        <dbReference type="Pfam" id="PF19305"/>
    </source>
</evidence>
<dbReference type="OrthoDB" id="9791416at2"/>
<feature type="domain" description="MmgE/PrpD C-terminal" evidence="3">
    <location>
        <begin position="266"/>
        <end position="435"/>
    </location>
</feature>
<dbReference type="AlphaFoldDB" id="A0A261UPA9"/>
<proteinExistence type="inferred from homology"/>
<dbReference type="Proteomes" id="UP000215767">
    <property type="component" value="Unassembled WGS sequence"/>
</dbReference>
<evidence type="ECO:0000259" key="2">
    <source>
        <dbReference type="Pfam" id="PF03972"/>
    </source>
</evidence>
<dbReference type="RefSeq" id="WP_094844457.1">
    <property type="nucleotide sequence ID" value="NZ_NEVS01000004.1"/>
</dbReference>
<dbReference type="SUPFAM" id="SSF103378">
    <property type="entry name" value="2-methylcitrate dehydratase PrpD"/>
    <property type="match status" value="1"/>
</dbReference>
<dbReference type="Gene3D" id="1.10.4100.10">
    <property type="entry name" value="2-methylcitrate dehydratase PrpD"/>
    <property type="match status" value="1"/>
</dbReference>
<accession>A0A261UPA9</accession>
<dbReference type="InterPro" id="IPR005656">
    <property type="entry name" value="MmgE_PrpD"/>
</dbReference>
<dbReference type="InterPro" id="IPR042183">
    <property type="entry name" value="MmgE/PrpD_sf_1"/>
</dbReference>
<reference evidence="5" key="1">
    <citation type="submission" date="2017-05" db="EMBL/GenBank/DDBJ databases">
        <title>Complete and WGS of Bordetella genogroups.</title>
        <authorList>
            <person name="Spilker T."/>
            <person name="Lipuma J."/>
        </authorList>
    </citation>
    <scope>NUCLEOTIDE SEQUENCE [LARGE SCALE GENOMIC DNA]</scope>
    <source>
        <strain evidence="5">AU8856</strain>
    </source>
</reference>